<dbReference type="STRING" id="398511.BpOF4_06085"/>
<dbReference type="InterPro" id="IPR034202">
    <property type="entry name" value="Subtilisin_Carlsberg-like"/>
</dbReference>
<dbReference type="SUPFAM" id="SSF52743">
    <property type="entry name" value="Subtilisin-like"/>
    <property type="match status" value="1"/>
</dbReference>
<dbReference type="GO" id="GO:0046872">
    <property type="term" value="F:metal ion binding"/>
    <property type="evidence" value="ECO:0007669"/>
    <property type="project" value="UniProtKB-KW"/>
</dbReference>
<feature type="active site" description="Charge relay system" evidence="11">
    <location>
        <position position="284"/>
    </location>
</feature>
<evidence type="ECO:0000313" key="15">
    <source>
        <dbReference type="Proteomes" id="UP000001544"/>
    </source>
</evidence>
<evidence type="ECO:0000256" key="4">
    <source>
        <dbReference type="ARBA" id="ARBA00022525"/>
    </source>
</evidence>
<dbReference type="GO" id="GO:0006508">
    <property type="term" value="P:proteolysis"/>
    <property type="evidence" value="ECO:0007669"/>
    <property type="project" value="UniProtKB-KW"/>
</dbReference>
<evidence type="ECO:0000256" key="2">
    <source>
        <dbReference type="ARBA" id="ARBA00004613"/>
    </source>
</evidence>
<dbReference type="HOGENOM" id="CLU_011263_15_7_9"/>
<keyword evidence="10" id="KW-0106">Calcium</keyword>
<dbReference type="InterPro" id="IPR001119">
    <property type="entry name" value="SLH_dom"/>
</dbReference>
<dbReference type="PROSITE" id="PS00138">
    <property type="entry name" value="SUBTILASE_SER"/>
    <property type="match status" value="1"/>
</dbReference>
<dbReference type="PANTHER" id="PTHR43806">
    <property type="entry name" value="PEPTIDASE S8"/>
    <property type="match status" value="1"/>
</dbReference>
<keyword evidence="15" id="KW-1185">Reference proteome</keyword>
<gene>
    <name evidence="14" type="ordered locus">BpOF4_06085</name>
</gene>
<dbReference type="GO" id="GO:0005576">
    <property type="term" value="C:extracellular region"/>
    <property type="evidence" value="ECO:0007669"/>
    <property type="project" value="UniProtKB-SubCell"/>
</dbReference>
<evidence type="ECO:0000256" key="11">
    <source>
        <dbReference type="PROSITE-ProRule" id="PRU01240"/>
    </source>
</evidence>
<accession>D3FZN7</accession>
<evidence type="ECO:0000256" key="1">
    <source>
        <dbReference type="ARBA" id="ARBA00001913"/>
    </source>
</evidence>
<comment type="similarity">
    <text evidence="3 11 12">Belongs to the peptidase S8 family.</text>
</comment>
<dbReference type="Proteomes" id="UP000001544">
    <property type="component" value="Chromosome"/>
</dbReference>
<evidence type="ECO:0000256" key="5">
    <source>
        <dbReference type="ARBA" id="ARBA00022670"/>
    </source>
</evidence>
<dbReference type="PROSITE" id="PS00136">
    <property type="entry name" value="SUBTILASE_ASP"/>
    <property type="match status" value="1"/>
</dbReference>
<keyword evidence="6" id="KW-0479">Metal-binding</keyword>
<keyword evidence="7" id="KW-0732">Signal</keyword>
<keyword evidence="5 11" id="KW-0645">Protease</keyword>
<feature type="domain" description="SLH" evidence="13">
    <location>
        <begin position="507"/>
        <end position="560"/>
    </location>
</feature>
<keyword evidence="8 11" id="KW-0378">Hydrolase</keyword>
<dbReference type="PRINTS" id="PR00723">
    <property type="entry name" value="SUBTILISIN"/>
</dbReference>
<evidence type="ECO:0000256" key="3">
    <source>
        <dbReference type="ARBA" id="ARBA00011073"/>
    </source>
</evidence>
<keyword evidence="4" id="KW-0964">Secreted</keyword>
<feature type="active site" description="Charge relay system" evidence="11">
    <location>
        <position position="91"/>
    </location>
</feature>
<dbReference type="AlphaFoldDB" id="D3FZN7"/>
<dbReference type="PROSITE" id="PS51892">
    <property type="entry name" value="SUBTILASE"/>
    <property type="match status" value="1"/>
</dbReference>
<evidence type="ECO:0000256" key="10">
    <source>
        <dbReference type="ARBA" id="ARBA00022837"/>
    </source>
</evidence>
<keyword evidence="9 11" id="KW-0720">Serine protease</keyword>
<dbReference type="Gene3D" id="3.40.50.200">
    <property type="entry name" value="Peptidase S8/S53 domain"/>
    <property type="match status" value="1"/>
</dbReference>
<dbReference type="EMBL" id="CP001878">
    <property type="protein sequence ID" value="ADC49279.1"/>
    <property type="molecule type" value="Genomic_DNA"/>
</dbReference>
<dbReference type="GO" id="GO:0004252">
    <property type="term" value="F:serine-type endopeptidase activity"/>
    <property type="evidence" value="ECO:0007669"/>
    <property type="project" value="UniProtKB-UniRule"/>
</dbReference>
<evidence type="ECO:0000256" key="8">
    <source>
        <dbReference type="ARBA" id="ARBA00022801"/>
    </source>
</evidence>
<dbReference type="KEGG" id="bpf:BpOF4_06085"/>
<dbReference type="InterPro" id="IPR036852">
    <property type="entry name" value="Peptidase_S8/S53_dom_sf"/>
</dbReference>
<dbReference type="Pfam" id="PF00082">
    <property type="entry name" value="Peptidase_S8"/>
    <property type="match status" value="1"/>
</dbReference>
<dbReference type="Gene3D" id="2.60.40.10">
    <property type="entry name" value="Immunoglobulins"/>
    <property type="match status" value="1"/>
</dbReference>
<evidence type="ECO:0000259" key="13">
    <source>
        <dbReference type="PROSITE" id="PS51272"/>
    </source>
</evidence>
<feature type="active site" description="Charge relay system" evidence="11">
    <location>
        <position position="122"/>
    </location>
</feature>
<name>D3FZN7_ALKPO</name>
<organism evidence="14 15">
    <name type="scientific">Alkalihalophilus pseudofirmus (strain ATCC BAA-2126 / JCM 17055 / OF4)</name>
    <name type="common">Bacillus pseudofirmus</name>
    <dbReference type="NCBI Taxonomy" id="398511"/>
    <lineage>
        <taxon>Bacteria</taxon>
        <taxon>Bacillati</taxon>
        <taxon>Bacillota</taxon>
        <taxon>Bacilli</taxon>
        <taxon>Bacillales</taxon>
        <taxon>Bacillaceae</taxon>
        <taxon>Alkalihalophilus</taxon>
    </lineage>
</organism>
<dbReference type="CDD" id="cd07477">
    <property type="entry name" value="Peptidases_S8_Subtilisin_subset"/>
    <property type="match status" value="1"/>
</dbReference>
<dbReference type="eggNOG" id="COG1404">
    <property type="taxonomic scope" value="Bacteria"/>
</dbReference>
<feature type="domain" description="SLH" evidence="13">
    <location>
        <begin position="562"/>
        <end position="619"/>
    </location>
</feature>
<dbReference type="Pfam" id="PF00395">
    <property type="entry name" value="SLH"/>
    <property type="match status" value="3"/>
</dbReference>
<evidence type="ECO:0000313" key="14">
    <source>
        <dbReference type="EMBL" id="ADC49279.1"/>
    </source>
</evidence>
<protein>
    <submittedName>
        <fullName evidence="14">Alkaline serine proteinase and SLH-domain protein</fullName>
    </submittedName>
</protein>
<dbReference type="RefSeq" id="WP_012960552.1">
    <property type="nucleotide sequence ID" value="NC_013791.2"/>
</dbReference>
<comment type="cofactor">
    <cofactor evidence="1">
        <name>Ca(2+)</name>
        <dbReference type="ChEBI" id="CHEBI:29108"/>
    </cofactor>
</comment>
<dbReference type="InterPro" id="IPR023827">
    <property type="entry name" value="Peptidase_S8_Asp-AS"/>
</dbReference>
<sequence length="619" mass="67576">MSFKESINEELTKEYEERIYLYLTSIDAVAIELTEDEKMELLDHVDVASIEVDEPIHVQNATIDWGVSRIGAPPVWSNGVTGQGVKVAVMDTGVDMSHPDLQVVKGKSFIRNQLSYNDLNGHGTHVAGIIGAQHNNFGVYGVAPDVDLYIAKVLDDQGNGFTSYVVEAIDWAVREGVDIINLSLGGKNQSADLQRAIERAYSQGILFVAAAGNEGTQTGQTNTVDFPAAYSSVIAVAAVDNQDRRAIFSNGASATGPTVEVSAPGQAIRSTHIKQGYTVKSGTSMAAPHVAGHLALLKQAYPDKSHTQIRTLMQQQTKDLGPTGRDSVFGFGRIAIPSTLKITNPRPLEATGLQAIVEGWQNNQCQVKLSWKPPVDGEPPASYIIYRNNREIDRVQAGNQSYLDSVSPGTYTYSIETIGRNGEKSNRSKMITIKVEQDAEITPITSFNDVAGSEWFASALYDLKQRGIMTGYTDGSARPNQIITRGEAAVLMAKALNEQAVTYRNGFIDVRPQSFDANYIQAMVDRGIFSGYSTQIFRPHVAIPRGEVAAILSRGFNTPPIRDVSFYDVPTNYQFYQSIMRIGRANFASGYADGSFRPFAEVTRAEFATFLARAIKANE</sequence>
<dbReference type="PROSITE" id="PS51272">
    <property type="entry name" value="SLH"/>
    <property type="match status" value="3"/>
</dbReference>
<dbReference type="InterPro" id="IPR015500">
    <property type="entry name" value="Peptidase_S8_subtilisin-rel"/>
</dbReference>
<dbReference type="PANTHER" id="PTHR43806:SF11">
    <property type="entry name" value="CEREVISIN-RELATED"/>
    <property type="match status" value="1"/>
</dbReference>
<dbReference type="InterPro" id="IPR023828">
    <property type="entry name" value="Peptidase_S8_Ser-AS"/>
</dbReference>
<evidence type="ECO:0000256" key="6">
    <source>
        <dbReference type="ARBA" id="ARBA00022723"/>
    </source>
</evidence>
<evidence type="ECO:0000256" key="12">
    <source>
        <dbReference type="RuleBase" id="RU003355"/>
    </source>
</evidence>
<comment type="subcellular location">
    <subcellularLocation>
        <location evidence="2">Secreted</location>
    </subcellularLocation>
</comment>
<dbReference type="InterPro" id="IPR013783">
    <property type="entry name" value="Ig-like_fold"/>
</dbReference>
<dbReference type="InterPro" id="IPR022398">
    <property type="entry name" value="Peptidase_S8_His-AS"/>
</dbReference>
<feature type="domain" description="SLH" evidence="13">
    <location>
        <begin position="443"/>
        <end position="506"/>
    </location>
</feature>
<evidence type="ECO:0000256" key="9">
    <source>
        <dbReference type="ARBA" id="ARBA00022825"/>
    </source>
</evidence>
<reference evidence="14 15" key="1">
    <citation type="journal article" date="2011" name="Environ. Microbiol.">
        <title>Genome of alkaliphilic Bacillus pseudofirmus OF4 reveals adaptations that support the ability to grow in an external pH range from 7.5 to 11.4.</title>
        <authorList>
            <person name="Janto B."/>
            <person name="Ahmed A."/>
            <person name="Ito M."/>
            <person name="Liu J."/>
            <person name="Hicks D.B."/>
            <person name="Pagni S."/>
            <person name="Fackelmayer O.J."/>
            <person name="Smith T.A."/>
            <person name="Earl J."/>
            <person name="Elbourne L.D."/>
            <person name="Hassan K."/>
            <person name="Paulsen I.T."/>
            <person name="Kolsto A.B."/>
            <person name="Tourasse N.J."/>
            <person name="Ehrlich G.D."/>
            <person name="Boissy R."/>
            <person name="Ivey D.M."/>
            <person name="Li G."/>
            <person name="Xue Y."/>
            <person name="Ma Y."/>
            <person name="Hu F.Z."/>
            <person name="Krulwich T.A."/>
        </authorList>
    </citation>
    <scope>NUCLEOTIDE SEQUENCE [LARGE SCALE GENOMIC DNA]</scope>
    <source>
        <strain evidence="15">ATCC BAA-2126 / JCM 17055 / OF4</strain>
    </source>
</reference>
<evidence type="ECO:0000256" key="7">
    <source>
        <dbReference type="ARBA" id="ARBA00022729"/>
    </source>
</evidence>
<dbReference type="PROSITE" id="PS00137">
    <property type="entry name" value="SUBTILASE_HIS"/>
    <property type="match status" value="1"/>
</dbReference>
<dbReference type="InterPro" id="IPR000209">
    <property type="entry name" value="Peptidase_S8/S53_dom"/>
</dbReference>
<dbReference type="InterPro" id="IPR050131">
    <property type="entry name" value="Peptidase_S8_subtilisin-like"/>
</dbReference>
<proteinExistence type="inferred from homology"/>